<dbReference type="SUPFAM" id="SSF53335">
    <property type="entry name" value="S-adenosyl-L-methionine-dependent methyltransferases"/>
    <property type="match status" value="1"/>
</dbReference>
<dbReference type="OMA" id="WWESSHA"/>
<dbReference type="VEuPathDB" id="VectorBase:ASIC010423"/>
<evidence type="ECO:0000313" key="3">
    <source>
        <dbReference type="Proteomes" id="UP000030765"/>
    </source>
</evidence>
<organism evidence="1">
    <name type="scientific">Anopheles sinensis</name>
    <name type="common">Mosquito</name>
    <dbReference type="NCBI Taxonomy" id="74873"/>
    <lineage>
        <taxon>Eukaryota</taxon>
        <taxon>Metazoa</taxon>
        <taxon>Ecdysozoa</taxon>
        <taxon>Arthropoda</taxon>
        <taxon>Hexapoda</taxon>
        <taxon>Insecta</taxon>
        <taxon>Pterygota</taxon>
        <taxon>Neoptera</taxon>
        <taxon>Endopterygota</taxon>
        <taxon>Diptera</taxon>
        <taxon>Nematocera</taxon>
        <taxon>Culicoidea</taxon>
        <taxon>Culicidae</taxon>
        <taxon>Anophelinae</taxon>
        <taxon>Anopheles</taxon>
    </lineage>
</organism>
<dbReference type="OrthoDB" id="6375980at2759"/>
<dbReference type="Proteomes" id="UP000030765">
    <property type="component" value="Unassembled WGS sequence"/>
</dbReference>
<evidence type="ECO:0000313" key="2">
    <source>
        <dbReference type="EnsemblMetazoa" id="ASIC010423-PA"/>
    </source>
</evidence>
<evidence type="ECO:0000313" key="1">
    <source>
        <dbReference type="EMBL" id="KFB42686.1"/>
    </source>
</evidence>
<dbReference type="EMBL" id="KE525212">
    <property type="protein sequence ID" value="KFB42686.1"/>
    <property type="molecule type" value="Genomic_DNA"/>
</dbReference>
<protein>
    <submittedName>
        <fullName evidence="1">AGAP005274-PA-like protein</fullName>
    </submittedName>
</protein>
<proteinExistence type="predicted"/>
<keyword evidence="3" id="KW-1185">Reference proteome</keyword>
<reference evidence="2" key="2">
    <citation type="submission" date="2020-05" db="UniProtKB">
        <authorList>
            <consortium name="EnsemblMetazoa"/>
        </authorList>
    </citation>
    <scope>IDENTIFICATION</scope>
</reference>
<reference evidence="1 3" key="1">
    <citation type="journal article" date="2014" name="BMC Genomics">
        <title>Genome sequence of Anopheles sinensis provides insight into genetics basis of mosquito competence for malaria parasites.</title>
        <authorList>
            <person name="Zhou D."/>
            <person name="Zhang D."/>
            <person name="Ding G."/>
            <person name="Shi L."/>
            <person name="Hou Q."/>
            <person name="Ye Y."/>
            <person name="Xu Y."/>
            <person name="Zhou H."/>
            <person name="Xiong C."/>
            <person name="Li S."/>
            <person name="Yu J."/>
            <person name="Hong S."/>
            <person name="Yu X."/>
            <person name="Zou P."/>
            <person name="Chen C."/>
            <person name="Chang X."/>
            <person name="Wang W."/>
            <person name="Lv Y."/>
            <person name="Sun Y."/>
            <person name="Ma L."/>
            <person name="Shen B."/>
            <person name="Zhu C."/>
        </authorList>
    </citation>
    <scope>NUCLEOTIDE SEQUENCE [LARGE SCALE GENOMIC DNA]</scope>
</reference>
<dbReference type="InterPro" id="IPR029063">
    <property type="entry name" value="SAM-dependent_MTases_sf"/>
</dbReference>
<dbReference type="EMBL" id="ATLV01018078">
    <property type="status" value="NOT_ANNOTATED_CDS"/>
    <property type="molecule type" value="Genomic_DNA"/>
</dbReference>
<sequence length="225" mass="25581">MHDRSQPGAGDNEDQRLIVSFMRTNKWRKIIEIGQDLTPSERSNFLWAWPLEQDVERLGAALERFTIRSIASVGCGTGLLEWIIGCAYDSISVIGIEIDQEWWDSKYAPTRYIPLTFVNGSAGDLREVTQKMQRDQIDALLFCYFNNGDAFEQYVAGFGGRFVILIGPKNEKGVHTNPLPMAPGEQFVRRWKLVEHFDIGSENINCVAIYERMPAQTESVSEDKV</sequence>
<dbReference type="STRING" id="74873.A0A084VXJ2"/>
<name>A0A084VXJ2_ANOSI</name>
<dbReference type="AlphaFoldDB" id="A0A084VXJ2"/>
<accession>A0A084VXJ2</accession>
<gene>
    <name evidence="1" type="ORF">ZHAS_00010423</name>
</gene>
<dbReference type="EnsemblMetazoa" id="ASIC010423-RA">
    <property type="protein sequence ID" value="ASIC010423-PA"/>
    <property type="gene ID" value="ASIC010423"/>
</dbReference>